<proteinExistence type="predicted"/>
<dbReference type="EMBL" id="RQGF01000027">
    <property type="protein sequence ID" value="TGL61154.1"/>
    <property type="molecule type" value="Genomic_DNA"/>
</dbReference>
<dbReference type="Proteomes" id="UP000297762">
    <property type="component" value="Unassembled WGS sequence"/>
</dbReference>
<gene>
    <name evidence="1" type="ORF">EHQ64_11070</name>
</gene>
<protein>
    <submittedName>
        <fullName evidence="1">Uncharacterized protein</fullName>
    </submittedName>
</protein>
<evidence type="ECO:0000313" key="1">
    <source>
        <dbReference type="EMBL" id="TGL61154.1"/>
    </source>
</evidence>
<accession>A0A4R9K781</accession>
<dbReference type="RefSeq" id="WP_135649558.1">
    <property type="nucleotide sequence ID" value="NZ_RQGF01000027.1"/>
</dbReference>
<dbReference type="AlphaFoldDB" id="A0A4R9K781"/>
<reference evidence="1" key="1">
    <citation type="journal article" date="2019" name="PLoS Negl. Trop. Dis.">
        <title>Revisiting the worldwide diversity of Leptospira species in the environment.</title>
        <authorList>
            <person name="Vincent A.T."/>
            <person name="Schiettekatte O."/>
            <person name="Bourhy P."/>
            <person name="Veyrier F.J."/>
            <person name="Picardeau M."/>
        </authorList>
    </citation>
    <scope>NUCLEOTIDE SEQUENCE [LARGE SCALE GENOMIC DNA]</scope>
    <source>
        <strain evidence="1">201702455</strain>
    </source>
</reference>
<organism evidence="1 2">
    <name type="scientific">Leptospira sarikeiensis</name>
    <dbReference type="NCBI Taxonomy" id="2484943"/>
    <lineage>
        <taxon>Bacteria</taxon>
        <taxon>Pseudomonadati</taxon>
        <taxon>Spirochaetota</taxon>
        <taxon>Spirochaetia</taxon>
        <taxon>Leptospirales</taxon>
        <taxon>Leptospiraceae</taxon>
        <taxon>Leptospira</taxon>
    </lineage>
</organism>
<keyword evidence="2" id="KW-1185">Reference proteome</keyword>
<name>A0A4R9K781_9LEPT</name>
<evidence type="ECO:0000313" key="2">
    <source>
        <dbReference type="Proteomes" id="UP000297762"/>
    </source>
</evidence>
<comment type="caution">
    <text evidence="1">The sequence shown here is derived from an EMBL/GenBank/DDBJ whole genome shotgun (WGS) entry which is preliminary data.</text>
</comment>
<sequence length="176" mass="19890">MLVILNYISLLFAVFLLIGACNKPEQKQINRCADPEKVQVEEKTYRRQTLGLYELNMKKKIDEILRVAGNSIVDRYQKKSVLVREGADTAIREEKFWISDRGIVIEGNTLLKLQFLINGSGVIIDTKVLCSNGTEEINKIITNAFKGINFGEPPASASNKLNSFEIVVPSEYLPRR</sequence>